<keyword evidence="4" id="KW-0732">Signal</keyword>
<dbReference type="SUPFAM" id="SSF53474">
    <property type="entry name" value="alpha/beta-Hydrolases"/>
    <property type="match status" value="1"/>
</dbReference>
<dbReference type="GO" id="GO:0006508">
    <property type="term" value="P:proteolysis"/>
    <property type="evidence" value="ECO:0007669"/>
    <property type="project" value="UniProtKB-KW"/>
</dbReference>
<dbReference type="PANTHER" id="PTHR42881">
    <property type="entry name" value="PROLYL ENDOPEPTIDASE"/>
    <property type="match status" value="1"/>
</dbReference>
<evidence type="ECO:0000313" key="8">
    <source>
        <dbReference type="Proteomes" id="UP000661006"/>
    </source>
</evidence>
<protein>
    <submittedName>
        <fullName evidence="7">S9 family peptidase</fullName>
    </submittedName>
</protein>
<dbReference type="Pfam" id="PF02897">
    <property type="entry name" value="Peptidase_S9_N"/>
    <property type="match status" value="1"/>
</dbReference>
<feature type="chain" id="PRO_5040506805" evidence="4">
    <location>
        <begin position="25"/>
        <end position="710"/>
    </location>
</feature>
<proteinExistence type="predicted"/>
<keyword evidence="3" id="KW-0720">Serine protease</keyword>
<reference evidence="7" key="1">
    <citation type="submission" date="2020-04" db="EMBL/GenBank/DDBJ databases">
        <authorList>
            <person name="Sombolestani A."/>
        </authorList>
    </citation>
    <scope>NUCLEOTIDE SEQUENCE</scope>
    <source>
        <strain evidence="7">R71697</strain>
    </source>
</reference>
<name>A0A9Q2FLG6_GLUJA</name>
<comment type="caution">
    <text evidence="7">The sequence shown here is derived from an EMBL/GenBank/DDBJ whole genome shotgun (WGS) entry which is preliminary data.</text>
</comment>
<keyword evidence="2" id="KW-0378">Hydrolase</keyword>
<gene>
    <name evidence="7" type="ORF">HKD32_06885</name>
</gene>
<dbReference type="GeneID" id="81474414"/>
<dbReference type="InterPro" id="IPR029058">
    <property type="entry name" value="AB_hydrolase_fold"/>
</dbReference>
<dbReference type="InterPro" id="IPR023302">
    <property type="entry name" value="Pept_S9A_N"/>
</dbReference>
<evidence type="ECO:0000313" key="7">
    <source>
        <dbReference type="EMBL" id="MBF0870576.1"/>
    </source>
</evidence>
<dbReference type="GO" id="GO:0004252">
    <property type="term" value="F:serine-type endopeptidase activity"/>
    <property type="evidence" value="ECO:0007669"/>
    <property type="project" value="InterPro"/>
</dbReference>
<dbReference type="Proteomes" id="UP000661006">
    <property type="component" value="Unassembled WGS sequence"/>
</dbReference>
<dbReference type="SUPFAM" id="SSF50993">
    <property type="entry name" value="Peptidase/esterase 'gauge' domain"/>
    <property type="match status" value="1"/>
</dbReference>
<dbReference type="Gene3D" id="2.130.10.120">
    <property type="entry name" value="Prolyl oligopeptidase, N-terminal domain"/>
    <property type="match status" value="1"/>
</dbReference>
<dbReference type="InterPro" id="IPR002470">
    <property type="entry name" value="Peptidase_S9A"/>
</dbReference>
<dbReference type="InterPro" id="IPR051167">
    <property type="entry name" value="Prolyl_oligopep/macrocyclase"/>
</dbReference>
<dbReference type="RefSeq" id="WP_061933252.1">
    <property type="nucleotide sequence ID" value="NZ_JABCQN010000003.1"/>
</dbReference>
<dbReference type="GO" id="GO:0005829">
    <property type="term" value="C:cytosol"/>
    <property type="evidence" value="ECO:0007669"/>
    <property type="project" value="TreeGrafter"/>
</dbReference>
<dbReference type="Gene3D" id="3.40.50.1820">
    <property type="entry name" value="alpha/beta hydrolase"/>
    <property type="match status" value="1"/>
</dbReference>
<dbReference type="PANTHER" id="PTHR42881:SF13">
    <property type="entry name" value="PROLYL ENDOPEPTIDASE"/>
    <property type="match status" value="1"/>
</dbReference>
<accession>A0A9Q2FLG6</accession>
<reference evidence="7" key="2">
    <citation type="submission" date="2020-11" db="EMBL/GenBank/DDBJ databases">
        <title>Description of novel Gluconobacter species.</title>
        <authorList>
            <person name="Cleenwerck I."/>
            <person name="Cnockaert M."/>
            <person name="Borremans W."/>
            <person name="Wieme A.D."/>
            <person name="De Vuyst L."/>
            <person name="Vandamme P."/>
        </authorList>
    </citation>
    <scope>NUCLEOTIDE SEQUENCE</scope>
    <source>
        <strain evidence="7">R71697</strain>
    </source>
</reference>
<evidence type="ECO:0000256" key="4">
    <source>
        <dbReference type="SAM" id="SignalP"/>
    </source>
</evidence>
<dbReference type="Pfam" id="PF00326">
    <property type="entry name" value="Peptidase_S9"/>
    <property type="match status" value="1"/>
</dbReference>
<dbReference type="EMBL" id="JABCQN010000003">
    <property type="protein sequence ID" value="MBF0870576.1"/>
    <property type="molecule type" value="Genomic_DNA"/>
</dbReference>
<dbReference type="PRINTS" id="PR00862">
    <property type="entry name" value="PROLIGOPTASE"/>
</dbReference>
<evidence type="ECO:0000259" key="5">
    <source>
        <dbReference type="Pfam" id="PF00326"/>
    </source>
</evidence>
<keyword evidence="1" id="KW-0645">Protease</keyword>
<evidence type="ECO:0000256" key="2">
    <source>
        <dbReference type="ARBA" id="ARBA00022801"/>
    </source>
</evidence>
<dbReference type="GO" id="GO:0070012">
    <property type="term" value="F:oligopeptidase activity"/>
    <property type="evidence" value="ECO:0007669"/>
    <property type="project" value="TreeGrafter"/>
</dbReference>
<dbReference type="InterPro" id="IPR001375">
    <property type="entry name" value="Peptidase_S9_cat"/>
</dbReference>
<evidence type="ECO:0000259" key="6">
    <source>
        <dbReference type="Pfam" id="PF02897"/>
    </source>
</evidence>
<evidence type="ECO:0000256" key="1">
    <source>
        <dbReference type="ARBA" id="ARBA00022670"/>
    </source>
</evidence>
<sequence>MRPSALRALCLLLPLFPLASSAHAGTQNSPQVPPRAELEQVDGPTALHWVKAENATTQQALASDPRYKPLYERILAAQQSPDRLATPTQMAGAIWNFWQDKAHTRGIWRSTSIADFQSGHPVWKTRFDLDVLSRSEHANWVMEGLNCLEPEDRRCLMGLSNAGEDAHELREYDTSTDRFVSQGFALPNGKQAVAWLDQDTLLVSRDWGTQDAGLTTSGYPYVVRALKRGQSLLQAQEVFRGTASDMEVAPMVLRDGQGHQLLLIDRHKDFFHSDVEKIDPKTLHVSQLPMPEKYDGLSYQDGQLVFHLLQEWKTAHGRISADSVVAINPEHPGEPEVIVSPTSRQTIGDGMEGAIATTKDGLIVVLYDNVQPKLMLYRRSASGHWAGRTIELPQNMAATIVSSDPRSSNAYLQLEGFIQPPQIWSVDTAQQTTRLLYSQPHLFDASKLTVEQQFATSTDGTQVPYFIVHAKDWTKNSLNPTLMTAYGGFGLSYLPVYHPDLGITWFERGGVYVMANIRGGGEFGPAWHEAARYSGRQHAYDDFASVARDLFARNITSPKRLGIRGRSNGGLLMGVEFTQHPELWNATIIGVPLLDMLNYEHMAAGASWAAEYGSVSTSEGKGFWEKTSPLQALKPDVHYPVPFIFTSTRDDRVGPVHARLFAARLQNLHVPFFYYEDTEGGHAGTVNAAEVAHERALEAIYLSKRLMDPR</sequence>
<organism evidence="7 8">
    <name type="scientific">Gluconobacter japonicus</name>
    <dbReference type="NCBI Taxonomy" id="376620"/>
    <lineage>
        <taxon>Bacteria</taxon>
        <taxon>Pseudomonadati</taxon>
        <taxon>Pseudomonadota</taxon>
        <taxon>Alphaproteobacteria</taxon>
        <taxon>Acetobacterales</taxon>
        <taxon>Acetobacteraceae</taxon>
        <taxon>Gluconobacter</taxon>
    </lineage>
</organism>
<feature type="domain" description="Peptidase S9A N-terminal" evidence="6">
    <location>
        <begin position="38"/>
        <end position="436"/>
    </location>
</feature>
<feature type="signal peptide" evidence="4">
    <location>
        <begin position="1"/>
        <end position="24"/>
    </location>
</feature>
<feature type="domain" description="Peptidase S9 prolyl oligopeptidase catalytic" evidence="5">
    <location>
        <begin position="503"/>
        <end position="704"/>
    </location>
</feature>
<dbReference type="AlphaFoldDB" id="A0A9Q2FLG6"/>
<evidence type="ECO:0000256" key="3">
    <source>
        <dbReference type="ARBA" id="ARBA00022825"/>
    </source>
</evidence>